<accession>A0AA40FKE4</accession>
<dbReference type="EMBL" id="JAHYIQ010000031">
    <property type="protein sequence ID" value="KAK1120527.1"/>
    <property type="molecule type" value="Genomic_DNA"/>
</dbReference>
<evidence type="ECO:0000313" key="1">
    <source>
        <dbReference type="EMBL" id="KAK1120527.1"/>
    </source>
</evidence>
<dbReference type="AlphaFoldDB" id="A0AA40FKE4"/>
<gene>
    <name evidence="1" type="ORF">K0M31_012506</name>
</gene>
<evidence type="ECO:0000313" key="2">
    <source>
        <dbReference type="Proteomes" id="UP001177670"/>
    </source>
</evidence>
<keyword evidence="2" id="KW-1185">Reference proteome</keyword>
<name>A0AA40FKE4_9HYME</name>
<comment type="caution">
    <text evidence="1">The sequence shown here is derived from an EMBL/GenBank/DDBJ whole genome shotgun (WGS) entry which is preliminary data.</text>
</comment>
<sequence length="73" mass="8085">MVDSSGQSSKRVSCSFAETADFANSPHDLRFSSRFEQVDSIGFNQTSQLGFPTAKKGRFRRRHTLISEGQSVA</sequence>
<dbReference type="Proteomes" id="UP001177670">
    <property type="component" value="Unassembled WGS sequence"/>
</dbReference>
<reference evidence="1" key="1">
    <citation type="submission" date="2021-10" db="EMBL/GenBank/DDBJ databases">
        <title>Melipona bicolor Genome sequencing and assembly.</title>
        <authorList>
            <person name="Araujo N.S."/>
            <person name="Arias M.C."/>
        </authorList>
    </citation>
    <scope>NUCLEOTIDE SEQUENCE</scope>
    <source>
        <strain evidence="1">USP_2M_L1-L4_2017</strain>
        <tissue evidence="1">Whole body</tissue>
    </source>
</reference>
<organism evidence="1 2">
    <name type="scientific">Melipona bicolor</name>
    <dbReference type="NCBI Taxonomy" id="60889"/>
    <lineage>
        <taxon>Eukaryota</taxon>
        <taxon>Metazoa</taxon>
        <taxon>Ecdysozoa</taxon>
        <taxon>Arthropoda</taxon>
        <taxon>Hexapoda</taxon>
        <taxon>Insecta</taxon>
        <taxon>Pterygota</taxon>
        <taxon>Neoptera</taxon>
        <taxon>Endopterygota</taxon>
        <taxon>Hymenoptera</taxon>
        <taxon>Apocrita</taxon>
        <taxon>Aculeata</taxon>
        <taxon>Apoidea</taxon>
        <taxon>Anthophila</taxon>
        <taxon>Apidae</taxon>
        <taxon>Melipona</taxon>
    </lineage>
</organism>
<protein>
    <submittedName>
        <fullName evidence="1">Uncharacterized protein</fullName>
    </submittedName>
</protein>
<proteinExistence type="predicted"/>